<accession>A0A3S4ZY86</accession>
<sequence>MGPGRPEAGMSTSSGLVSSSYRVGKPDSHPVGDSDPAITATCTPKWQCLIGIDSYLFVGYLASISAPWVASKCHEKSPPRRRLALLLSIELPD</sequence>
<protein>
    <submittedName>
        <fullName evidence="2">Uncharacterized protein</fullName>
    </submittedName>
</protein>
<evidence type="ECO:0000313" key="3">
    <source>
        <dbReference type="Proteomes" id="UP000784294"/>
    </source>
</evidence>
<reference evidence="2" key="1">
    <citation type="submission" date="2018-11" db="EMBL/GenBank/DDBJ databases">
        <authorList>
            <consortium name="Pathogen Informatics"/>
        </authorList>
    </citation>
    <scope>NUCLEOTIDE SEQUENCE</scope>
</reference>
<evidence type="ECO:0000256" key="1">
    <source>
        <dbReference type="SAM" id="MobiDB-lite"/>
    </source>
</evidence>
<name>A0A3S4ZY86_9PLAT</name>
<dbReference type="EMBL" id="CAAALY010007971">
    <property type="protein sequence ID" value="VEL10075.1"/>
    <property type="molecule type" value="Genomic_DNA"/>
</dbReference>
<feature type="region of interest" description="Disordered" evidence="1">
    <location>
        <begin position="1"/>
        <end position="36"/>
    </location>
</feature>
<evidence type="ECO:0000313" key="2">
    <source>
        <dbReference type="EMBL" id="VEL10075.1"/>
    </source>
</evidence>
<comment type="caution">
    <text evidence="2">The sequence shown here is derived from an EMBL/GenBank/DDBJ whole genome shotgun (WGS) entry which is preliminary data.</text>
</comment>
<dbReference type="AlphaFoldDB" id="A0A3S4ZY86"/>
<organism evidence="2 3">
    <name type="scientific">Protopolystoma xenopodis</name>
    <dbReference type="NCBI Taxonomy" id="117903"/>
    <lineage>
        <taxon>Eukaryota</taxon>
        <taxon>Metazoa</taxon>
        <taxon>Spiralia</taxon>
        <taxon>Lophotrochozoa</taxon>
        <taxon>Platyhelminthes</taxon>
        <taxon>Monogenea</taxon>
        <taxon>Polyopisthocotylea</taxon>
        <taxon>Polystomatidea</taxon>
        <taxon>Polystomatidae</taxon>
        <taxon>Protopolystoma</taxon>
    </lineage>
</organism>
<feature type="compositionally biased region" description="Low complexity" evidence="1">
    <location>
        <begin position="11"/>
        <end position="20"/>
    </location>
</feature>
<gene>
    <name evidence="2" type="ORF">PXEA_LOCUS3515</name>
</gene>
<dbReference type="Proteomes" id="UP000784294">
    <property type="component" value="Unassembled WGS sequence"/>
</dbReference>
<keyword evidence="3" id="KW-1185">Reference proteome</keyword>
<proteinExistence type="predicted"/>